<keyword evidence="18" id="KW-0458">Lysosome</keyword>
<dbReference type="PANTHER" id="PTHR12053">
    <property type="entry name" value="PROTEASE FAMILY M28 PLASMA GLUTAMATE CARBOXYPEPTIDASE-RELATED"/>
    <property type="match status" value="1"/>
</dbReference>
<keyword evidence="24" id="KW-1185">Reference proteome</keyword>
<keyword evidence="7" id="KW-0121">Carboxypeptidase</keyword>
<evidence type="ECO:0000256" key="6">
    <source>
        <dbReference type="ARBA" id="ARBA00022525"/>
    </source>
</evidence>
<evidence type="ECO:0000256" key="8">
    <source>
        <dbReference type="ARBA" id="ARBA00022670"/>
    </source>
</evidence>
<organism evidence="23 24">
    <name type="scientific">Undibacterium baiyunense</name>
    <dbReference type="NCBI Taxonomy" id="2828731"/>
    <lineage>
        <taxon>Bacteria</taxon>
        <taxon>Pseudomonadati</taxon>
        <taxon>Pseudomonadota</taxon>
        <taxon>Betaproteobacteria</taxon>
        <taxon>Burkholderiales</taxon>
        <taxon>Oxalobacteraceae</taxon>
        <taxon>Undibacterium</taxon>
    </lineage>
</organism>
<dbReference type="EMBL" id="JAGSPM010000002">
    <property type="protein sequence ID" value="MBR7746007.1"/>
    <property type="molecule type" value="Genomic_DNA"/>
</dbReference>
<keyword evidence="9" id="KW-0479">Metal-binding</keyword>
<evidence type="ECO:0000256" key="9">
    <source>
        <dbReference type="ARBA" id="ARBA00022723"/>
    </source>
</evidence>
<evidence type="ECO:0000256" key="11">
    <source>
        <dbReference type="ARBA" id="ARBA00022801"/>
    </source>
</evidence>
<keyword evidence="16" id="KW-0865">Zymogen</keyword>
<dbReference type="Pfam" id="PF04389">
    <property type="entry name" value="Peptidase_M28"/>
    <property type="match status" value="1"/>
</dbReference>
<dbReference type="Proteomes" id="UP000680158">
    <property type="component" value="Unassembled WGS sequence"/>
</dbReference>
<comment type="subunit">
    <text evidence="19">Homodimer. The monomeric form is inactive while the homodimer is active.</text>
</comment>
<dbReference type="PANTHER" id="PTHR12053:SF3">
    <property type="entry name" value="CARBOXYPEPTIDASE Q"/>
    <property type="match status" value="1"/>
</dbReference>
<dbReference type="SUPFAM" id="SSF53187">
    <property type="entry name" value="Zn-dependent exopeptidases"/>
    <property type="match status" value="1"/>
</dbReference>
<evidence type="ECO:0000256" key="2">
    <source>
        <dbReference type="ARBA" id="ARBA00004371"/>
    </source>
</evidence>
<evidence type="ECO:0000256" key="19">
    <source>
        <dbReference type="ARBA" id="ARBA00025833"/>
    </source>
</evidence>
<keyword evidence="6" id="KW-0964">Secreted</keyword>
<feature type="chain" id="PRO_5037795781" description="Carboxypeptidase Q" evidence="21">
    <location>
        <begin position="22"/>
        <end position="537"/>
    </location>
</feature>
<evidence type="ECO:0000256" key="4">
    <source>
        <dbReference type="ARBA" id="ARBA00004613"/>
    </source>
</evidence>
<evidence type="ECO:0000256" key="7">
    <source>
        <dbReference type="ARBA" id="ARBA00022645"/>
    </source>
</evidence>
<evidence type="ECO:0000256" key="10">
    <source>
        <dbReference type="ARBA" id="ARBA00022729"/>
    </source>
</evidence>
<dbReference type="GO" id="GO:0004180">
    <property type="term" value="F:carboxypeptidase activity"/>
    <property type="evidence" value="ECO:0007669"/>
    <property type="project" value="UniProtKB-KW"/>
</dbReference>
<keyword evidence="12" id="KW-0256">Endoplasmic reticulum</keyword>
<evidence type="ECO:0000256" key="1">
    <source>
        <dbReference type="ARBA" id="ARBA00004240"/>
    </source>
</evidence>
<evidence type="ECO:0000256" key="16">
    <source>
        <dbReference type="ARBA" id="ARBA00023145"/>
    </source>
</evidence>
<evidence type="ECO:0000256" key="17">
    <source>
        <dbReference type="ARBA" id="ARBA00023180"/>
    </source>
</evidence>
<keyword evidence="8" id="KW-0645">Protease</keyword>
<dbReference type="Gene3D" id="3.50.30.30">
    <property type="match status" value="1"/>
</dbReference>
<evidence type="ECO:0000256" key="13">
    <source>
        <dbReference type="ARBA" id="ARBA00022833"/>
    </source>
</evidence>
<name>A0A941DGU5_9BURK</name>
<dbReference type="GO" id="GO:0005576">
    <property type="term" value="C:extracellular region"/>
    <property type="evidence" value="ECO:0007669"/>
    <property type="project" value="UniProtKB-SubCell"/>
</dbReference>
<keyword evidence="10 21" id="KW-0732">Signal</keyword>
<comment type="subcellular location">
    <subcellularLocation>
        <location evidence="1">Endoplasmic reticulum</location>
    </subcellularLocation>
    <subcellularLocation>
        <location evidence="3">Golgi apparatus</location>
    </subcellularLocation>
    <subcellularLocation>
        <location evidence="2">Lysosome</location>
    </subcellularLocation>
    <subcellularLocation>
        <location evidence="4">Secreted</location>
    </subcellularLocation>
</comment>
<dbReference type="RefSeq" id="WP_212683356.1">
    <property type="nucleotide sequence ID" value="NZ_JAGSPM010000002.1"/>
</dbReference>
<evidence type="ECO:0000256" key="5">
    <source>
        <dbReference type="ARBA" id="ARBA00014116"/>
    </source>
</evidence>
<keyword evidence="17" id="KW-0325">Glycoprotein</keyword>
<accession>A0A941DGU5</accession>
<dbReference type="GO" id="GO:0005764">
    <property type="term" value="C:lysosome"/>
    <property type="evidence" value="ECO:0007669"/>
    <property type="project" value="UniProtKB-SubCell"/>
</dbReference>
<dbReference type="AlphaFoldDB" id="A0A941DGU5"/>
<keyword evidence="11" id="KW-0378">Hydrolase</keyword>
<evidence type="ECO:0000256" key="3">
    <source>
        <dbReference type="ARBA" id="ARBA00004555"/>
    </source>
</evidence>
<dbReference type="GO" id="GO:0070573">
    <property type="term" value="F:metallodipeptidase activity"/>
    <property type="evidence" value="ECO:0007669"/>
    <property type="project" value="InterPro"/>
</dbReference>
<evidence type="ECO:0000313" key="23">
    <source>
        <dbReference type="EMBL" id="MBR7746007.1"/>
    </source>
</evidence>
<protein>
    <recommendedName>
        <fullName evidence="5">Carboxypeptidase Q</fullName>
    </recommendedName>
    <alternativeName>
        <fullName evidence="20">Plasma glutamate carboxypeptidase</fullName>
    </alternativeName>
</protein>
<sequence length="537" mass="58662">MRLISLLVCSLLVSSTLPALAADEKVDLALVNKIRDEGTNRSKIMETLSVLTDEIGPRLTGSPSLKKAGDWSKAQLTEWGLQNAQVVSIAPFGRSWVLEKAAMRMVAPSNLELVAIPKAWTPGTDGVKRGKVVYAKLENDEDLAKWKGKLKGTIVLRDAMTPTKLHTTPDAKRYTDQELHDLEHMDLGGAPARPPTDMAELAKRMAFAKKINPYLTEEGVIATVNVSRGDDGTIFVAGGGSYKQGEPTGPSALVMSTEQYNRVFRLIEKKKDVEVEVEVAVNFGDEDPANSINVFADIPGTDKKDEIVMLGGHLDSWHAGTGATDNAAGVAVAMEAVRLLKAINFKPRRTIRIALWGGEEQGLLGSRDFINKNVAARPESTDPKEKDLPSFMRRPTGPLMLKPLHGKISAYYNLDNGGGKIRGIYAENNAAAKAIFDTWLAPFHDLGAKTATLRKTGSTDHVSFDAVGVPGFQFIQEPMDYFTRTHHSNMDLFDKIQKGDMMQAAMVMANFVAHTANRDELIPRKPMPPEPARPAAR</sequence>
<dbReference type="GO" id="GO:0006508">
    <property type="term" value="P:proteolysis"/>
    <property type="evidence" value="ECO:0007669"/>
    <property type="project" value="UniProtKB-KW"/>
</dbReference>
<reference evidence="23 24" key="1">
    <citation type="submission" date="2021-04" db="EMBL/GenBank/DDBJ databases">
        <title>novel species isolated from subtropical streams in China.</title>
        <authorList>
            <person name="Lu H."/>
        </authorList>
    </citation>
    <scope>NUCLEOTIDE SEQUENCE [LARGE SCALE GENOMIC DNA]</scope>
    <source>
        <strain evidence="23 24">BYS107W</strain>
    </source>
</reference>
<evidence type="ECO:0000256" key="12">
    <source>
        <dbReference type="ARBA" id="ARBA00022824"/>
    </source>
</evidence>
<comment type="caution">
    <text evidence="23">The sequence shown here is derived from an EMBL/GenBank/DDBJ whole genome shotgun (WGS) entry which is preliminary data.</text>
</comment>
<evidence type="ECO:0000256" key="14">
    <source>
        <dbReference type="ARBA" id="ARBA00023034"/>
    </source>
</evidence>
<feature type="domain" description="Peptidase M28" evidence="22">
    <location>
        <begin position="293"/>
        <end position="512"/>
    </location>
</feature>
<evidence type="ECO:0000256" key="18">
    <source>
        <dbReference type="ARBA" id="ARBA00023228"/>
    </source>
</evidence>
<feature type="signal peptide" evidence="21">
    <location>
        <begin position="1"/>
        <end position="21"/>
    </location>
</feature>
<dbReference type="InterPro" id="IPR039866">
    <property type="entry name" value="CPQ"/>
</dbReference>
<keyword evidence="15" id="KW-0482">Metalloprotease</keyword>
<dbReference type="GO" id="GO:0046872">
    <property type="term" value="F:metal ion binding"/>
    <property type="evidence" value="ECO:0007669"/>
    <property type="project" value="UniProtKB-KW"/>
</dbReference>
<evidence type="ECO:0000313" key="24">
    <source>
        <dbReference type="Proteomes" id="UP000680158"/>
    </source>
</evidence>
<keyword evidence="14" id="KW-0333">Golgi apparatus</keyword>
<evidence type="ECO:0000256" key="20">
    <source>
        <dbReference type="ARBA" id="ARBA00033328"/>
    </source>
</evidence>
<evidence type="ECO:0000259" key="22">
    <source>
        <dbReference type="Pfam" id="PF04389"/>
    </source>
</evidence>
<proteinExistence type="predicted"/>
<dbReference type="Gene3D" id="3.40.630.10">
    <property type="entry name" value="Zn peptidases"/>
    <property type="match status" value="1"/>
</dbReference>
<dbReference type="InterPro" id="IPR007484">
    <property type="entry name" value="Peptidase_M28"/>
</dbReference>
<gene>
    <name evidence="23" type="ORF">KDM92_05395</name>
</gene>
<evidence type="ECO:0000256" key="15">
    <source>
        <dbReference type="ARBA" id="ARBA00023049"/>
    </source>
</evidence>
<keyword evidence="13" id="KW-0862">Zinc</keyword>
<evidence type="ECO:0000256" key="21">
    <source>
        <dbReference type="SAM" id="SignalP"/>
    </source>
</evidence>